<reference evidence="1 2" key="1">
    <citation type="journal article" date="2024" name="G3 (Bethesda)">
        <title>Genome assembly of Hibiscus sabdariffa L. provides insights into metabolisms of medicinal natural products.</title>
        <authorList>
            <person name="Kim T."/>
        </authorList>
    </citation>
    <scope>NUCLEOTIDE SEQUENCE [LARGE SCALE GENOMIC DNA]</scope>
    <source>
        <strain evidence="1">TK-2024</strain>
        <tissue evidence="1">Old leaves</tissue>
    </source>
</reference>
<dbReference type="Proteomes" id="UP001396334">
    <property type="component" value="Unassembled WGS sequence"/>
</dbReference>
<evidence type="ECO:0000313" key="2">
    <source>
        <dbReference type="Proteomes" id="UP001396334"/>
    </source>
</evidence>
<organism evidence="1 2">
    <name type="scientific">Hibiscus sabdariffa</name>
    <name type="common">roselle</name>
    <dbReference type="NCBI Taxonomy" id="183260"/>
    <lineage>
        <taxon>Eukaryota</taxon>
        <taxon>Viridiplantae</taxon>
        <taxon>Streptophyta</taxon>
        <taxon>Embryophyta</taxon>
        <taxon>Tracheophyta</taxon>
        <taxon>Spermatophyta</taxon>
        <taxon>Magnoliopsida</taxon>
        <taxon>eudicotyledons</taxon>
        <taxon>Gunneridae</taxon>
        <taxon>Pentapetalae</taxon>
        <taxon>rosids</taxon>
        <taxon>malvids</taxon>
        <taxon>Malvales</taxon>
        <taxon>Malvaceae</taxon>
        <taxon>Malvoideae</taxon>
        <taxon>Hibiscus</taxon>
    </lineage>
</organism>
<accession>A0ABR2QSQ2</accession>
<protein>
    <submittedName>
        <fullName evidence="1">Uncharacterized protein</fullName>
    </submittedName>
</protein>
<proteinExistence type="predicted"/>
<sequence length="117" mass="12675">MNLALATFSSPCLAFLPSKSLSSSALFLAFPSRMTLKLRACSAKPDSVLVSEPNNKIRPLAQKLQSFVKMDVLVGATGLMVGKFFNFPAKADSSPAMVEQELAFFGSKDDRIRKGRS</sequence>
<dbReference type="EMBL" id="JBBPBN010000032">
    <property type="protein sequence ID" value="KAK9003751.1"/>
    <property type="molecule type" value="Genomic_DNA"/>
</dbReference>
<evidence type="ECO:0000313" key="1">
    <source>
        <dbReference type="EMBL" id="KAK9003751.1"/>
    </source>
</evidence>
<comment type="caution">
    <text evidence="1">The sequence shown here is derived from an EMBL/GenBank/DDBJ whole genome shotgun (WGS) entry which is preliminary data.</text>
</comment>
<keyword evidence="2" id="KW-1185">Reference proteome</keyword>
<gene>
    <name evidence="1" type="ORF">V6N11_018650</name>
</gene>
<name>A0ABR2QSQ2_9ROSI</name>